<evidence type="ECO:0000313" key="2">
    <source>
        <dbReference type="Proteomes" id="UP000000235"/>
    </source>
</evidence>
<reference evidence="2" key="1">
    <citation type="journal article" date="2007" name="Proc. Natl. Acad. Sci. U.S.A.">
        <title>Genome sequencing reveals complex secondary metabolome in the marine actinomycete Salinispora tropica.</title>
        <authorList>
            <person name="Udwary D.W."/>
            <person name="Zeigler L."/>
            <person name="Asolkar R.N."/>
            <person name="Singan V."/>
            <person name="Lapidus A."/>
            <person name="Fenical W."/>
            <person name="Jensen P.R."/>
            <person name="Moore B.S."/>
        </authorList>
    </citation>
    <scope>NUCLEOTIDE SEQUENCE [LARGE SCALE GENOMIC DNA]</scope>
    <source>
        <strain evidence="2">ATCC BAA-916 / DSM 44818 / CNB-440</strain>
    </source>
</reference>
<dbReference type="EMBL" id="CP000667">
    <property type="protein sequence ID" value="ABP54396.1"/>
    <property type="molecule type" value="Genomic_DNA"/>
</dbReference>
<proteinExistence type="predicted"/>
<organism evidence="1 2">
    <name type="scientific">Salinispora tropica (strain ATCC BAA-916 / DSM 44818 / JCM 13857 / NBRC 105044 / CNB-440)</name>
    <dbReference type="NCBI Taxonomy" id="369723"/>
    <lineage>
        <taxon>Bacteria</taxon>
        <taxon>Bacillati</taxon>
        <taxon>Actinomycetota</taxon>
        <taxon>Actinomycetes</taxon>
        <taxon>Micromonosporales</taxon>
        <taxon>Micromonosporaceae</taxon>
        <taxon>Salinispora</taxon>
    </lineage>
</organism>
<sequence length="153" mass="16822">MHRVIGRDLVAVTEARHWHDGRRDGDAESLLHFWLHFQGVPPLMAHGSGELLLLEFSEPYAAYDMGEHGETRVGPAQKPDLLALLPGHRLLDAALIRGYATRPALGGVLLRFDHCDLVVASLGDEWVLRQGTIPSELATYLTVGSWLGDRAIG</sequence>
<keyword evidence="2" id="KW-1185">Reference proteome</keyword>
<gene>
    <name evidence="1" type="ordered locus">Strop_1934</name>
</gene>
<dbReference type="STRING" id="369723.Strop_1934"/>
<dbReference type="HOGENOM" id="CLU_1711996_0_0_11"/>
<dbReference type="eggNOG" id="ENOG502ZSID">
    <property type="taxonomic scope" value="Bacteria"/>
</dbReference>
<dbReference type="AlphaFoldDB" id="A4X696"/>
<evidence type="ECO:0000313" key="1">
    <source>
        <dbReference type="EMBL" id="ABP54396.1"/>
    </source>
</evidence>
<accession>A4X696</accession>
<dbReference type="KEGG" id="stp:Strop_1934"/>
<name>A4X696_SALTO</name>
<dbReference type="Proteomes" id="UP000000235">
    <property type="component" value="Chromosome"/>
</dbReference>
<protein>
    <submittedName>
        <fullName evidence="1">Uncharacterized protein</fullName>
    </submittedName>
</protein>